<dbReference type="PROSITE" id="PS50035">
    <property type="entry name" value="PLD"/>
    <property type="match status" value="1"/>
</dbReference>
<dbReference type="AlphaFoldDB" id="A0A4U8TBX9"/>
<protein>
    <recommendedName>
        <fullName evidence="3">phospholipase D</fullName>
        <ecNumber evidence="3">3.1.4.4</ecNumber>
    </recommendedName>
</protein>
<dbReference type="GO" id="GO:0016891">
    <property type="term" value="F:RNA endonuclease activity producing 5'-phosphomonoesters, hydrolytic mechanism"/>
    <property type="evidence" value="ECO:0007669"/>
    <property type="project" value="TreeGrafter"/>
</dbReference>
<keyword evidence="4" id="KW-0378">Hydrolase</keyword>
<dbReference type="Gene3D" id="3.30.870.10">
    <property type="entry name" value="Endonuclease Chain A"/>
    <property type="match status" value="1"/>
</dbReference>
<dbReference type="SUPFAM" id="SSF56024">
    <property type="entry name" value="Phospholipase D/nuclease"/>
    <property type="match status" value="1"/>
</dbReference>
<evidence type="ECO:0000313" key="8">
    <source>
        <dbReference type="EMBL" id="TLD97303.1"/>
    </source>
</evidence>
<dbReference type="Proteomes" id="UP000029733">
    <property type="component" value="Unassembled WGS sequence"/>
</dbReference>
<evidence type="ECO:0000259" key="7">
    <source>
        <dbReference type="PROSITE" id="PS50035"/>
    </source>
</evidence>
<evidence type="ECO:0000256" key="3">
    <source>
        <dbReference type="ARBA" id="ARBA00012027"/>
    </source>
</evidence>
<evidence type="ECO:0000256" key="1">
    <source>
        <dbReference type="ARBA" id="ARBA00000798"/>
    </source>
</evidence>
<dbReference type="EC" id="3.1.4.4" evidence="3"/>
<dbReference type="RefSeq" id="WP_034354423.1">
    <property type="nucleotide sequence ID" value="NZ_JRPR02000001.1"/>
</dbReference>
<keyword evidence="5" id="KW-0442">Lipid degradation</keyword>
<dbReference type="InterPro" id="IPR001736">
    <property type="entry name" value="PLipase_D/transphosphatidylase"/>
</dbReference>
<dbReference type="GO" id="GO:0016042">
    <property type="term" value="P:lipid catabolic process"/>
    <property type="evidence" value="ECO:0007669"/>
    <property type="project" value="UniProtKB-KW"/>
</dbReference>
<dbReference type="STRING" id="1677920.LS71_04790"/>
<evidence type="ECO:0000313" key="9">
    <source>
        <dbReference type="Proteomes" id="UP000029733"/>
    </source>
</evidence>
<keyword evidence="9" id="KW-1185">Reference proteome</keyword>
<dbReference type="PANTHER" id="PTHR43856:SF1">
    <property type="entry name" value="MITOCHONDRIAL CARDIOLIPIN HYDROLASE"/>
    <property type="match status" value="1"/>
</dbReference>
<feature type="domain" description="PLD phosphodiesterase" evidence="7">
    <location>
        <begin position="127"/>
        <end position="154"/>
    </location>
</feature>
<keyword evidence="6" id="KW-0443">Lipid metabolism</keyword>
<dbReference type="OrthoDB" id="9765044at2"/>
<dbReference type="CDD" id="cd09116">
    <property type="entry name" value="PLDc_Nuc_like"/>
    <property type="match status" value="1"/>
</dbReference>
<evidence type="ECO:0000256" key="6">
    <source>
        <dbReference type="ARBA" id="ARBA00023098"/>
    </source>
</evidence>
<dbReference type="GO" id="GO:0004630">
    <property type="term" value="F:phospholipase D activity"/>
    <property type="evidence" value="ECO:0007669"/>
    <property type="project" value="UniProtKB-EC"/>
</dbReference>
<proteinExistence type="inferred from homology"/>
<dbReference type="EMBL" id="JRPR02000001">
    <property type="protein sequence ID" value="TLD97303.1"/>
    <property type="molecule type" value="Genomic_DNA"/>
</dbReference>
<name>A0A4U8TBX9_9HELI</name>
<evidence type="ECO:0000256" key="5">
    <source>
        <dbReference type="ARBA" id="ARBA00022963"/>
    </source>
</evidence>
<evidence type="ECO:0000256" key="2">
    <source>
        <dbReference type="ARBA" id="ARBA00008664"/>
    </source>
</evidence>
<sequence length="188" mass="21189">MRKKYAKLFRICLVLGIFHIFASLAYGESSKPAVLYMLPYEQTQALSALKEALQHAKSEIKISIYNFTHSDIAKVLRDSAARGVKISIIYDKESNEHNKKSTIGYLAKYNNISVCLLSGIRAKKGGYYGIMHQKMAIIDKQILILGSANWTKNAFENSFETLLVTYDSALIDKALQAYEKMANTCARF</sequence>
<comment type="similarity">
    <text evidence="2">Belongs to the phospholipase D family.</text>
</comment>
<dbReference type="SMART" id="SM00155">
    <property type="entry name" value="PLDc"/>
    <property type="match status" value="1"/>
</dbReference>
<dbReference type="InterPro" id="IPR025202">
    <property type="entry name" value="PLD-like_dom"/>
</dbReference>
<dbReference type="GO" id="GO:0006793">
    <property type="term" value="P:phosphorus metabolic process"/>
    <property type="evidence" value="ECO:0007669"/>
    <property type="project" value="UniProtKB-ARBA"/>
</dbReference>
<dbReference type="Pfam" id="PF13091">
    <property type="entry name" value="PLDc_2"/>
    <property type="match status" value="1"/>
</dbReference>
<comment type="catalytic activity">
    <reaction evidence="1">
        <text>a 1,2-diacyl-sn-glycero-3-phosphocholine + H2O = a 1,2-diacyl-sn-glycero-3-phosphate + choline + H(+)</text>
        <dbReference type="Rhea" id="RHEA:14445"/>
        <dbReference type="ChEBI" id="CHEBI:15354"/>
        <dbReference type="ChEBI" id="CHEBI:15377"/>
        <dbReference type="ChEBI" id="CHEBI:15378"/>
        <dbReference type="ChEBI" id="CHEBI:57643"/>
        <dbReference type="ChEBI" id="CHEBI:58608"/>
        <dbReference type="EC" id="3.1.4.4"/>
    </reaction>
</comment>
<comment type="caution">
    <text evidence="8">The sequence shown here is derived from an EMBL/GenBank/DDBJ whole genome shotgun (WGS) entry which is preliminary data.</text>
</comment>
<organism evidence="8 9">
    <name type="scientific">Helicobacter jaachi</name>
    <dbReference type="NCBI Taxonomy" id="1677920"/>
    <lineage>
        <taxon>Bacteria</taxon>
        <taxon>Pseudomonadati</taxon>
        <taxon>Campylobacterota</taxon>
        <taxon>Epsilonproteobacteria</taxon>
        <taxon>Campylobacterales</taxon>
        <taxon>Helicobacteraceae</taxon>
        <taxon>Helicobacter</taxon>
    </lineage>
</organism>
<dbReference type="PANTHER" id="PTHR43856">
    <property type="entry name" value="CARDIOLIPIN HYDROLASE"/>
    <property type="match status" value="1"/>
</dbReference>
<reference evidence="8 9" key="1">
    <citation type="journal article" date="2014" name="Genome Announc.">
        <title>Draft genome sequences of eight enterohepatic helicobacter species isolated from both laboratory and wild rodents.</title>
        <authorList>
            <person name="Sheh A."/>
            <person name="Shen Z."/>
            <person name="Fox J.G."/>
        </authorList>
    </citation>
    <scope>NUCLEOTIDE SEQUENCE [LARGE SCALE GENOMIC DNA]</scope>
    <source>
        <strain evidence="8 9">MIT 09-6949</strain>
    </source>
</reference>
<evidence type="ECO:0000256" key="4">
    <source>
        <dbReference type="ARBA" id="ARBA00022801"/>
    </source>
</evidence>
<gene>
    <name evidence="8" type="ORF">LS71_000670</name>
</gene>
<accession>A0A4U8TBX9</accession>
<dbReference type="InterPro" id="IPR051406">
    <property type="entry name" value="PLD_domain"/>
</dbReference>